<evidence type="ECO:0008006" key="7">
    <source>
        <dbReference type="Google" id="ProtNLM"/>
    </source>
</evidence>
<comment type="similarity">
    <text evidence="1">Belongs to the universal ribosomal protein uL16 family.</text>
</comment>
<evidence type="ECO:0000256" key="2">
    <source>
        <dbReference type="ARBA" id="ARBA00022980"/>
    </source>
</evidence>
<protein>
    <recommendedName>
        <fullName evidence="7">Ribosomal protein L10e/L16 domain-containing protein</fullName>
    </recommendedName>
</protein>
<sequence>MGLGSPGGVWPGSGVSRQVWACSGLSPMQTPPQFPPQAADRDEGGDLRLFWDPHSSLTRDWGYRTGSVNGSGVSRGSLGWLCSGSGLSPVQTPPQFPRQAADRDRGVEFEAVLGSHSSLQQNRGYRTGCVNGSGVCRGSLGCVWAPSGCRPLPNSRRLQTGMRGAFGKPQGTVARVHIGQVIMSIRTKAQNKEHVVEALRRAKFKFPGRQKIHISKNLGFTKMGRAHKRLKIQTKGSKNPGNKWDGKNLETPNFSLLGGIFLGSP</sequence>
<evidence type="ECO:0000256" key="3">
    <source>
        <dbReference type="ARBA" id="ARBA00023274"/>
    </source>
</evidence>
<keyword evidence="2" id="KW-0689">Ribosomal protein</keyword>
<dbReference type="CDD" id="cd01433">
    <property type="entry name" value="Ribosomal_L16_L10e"/>
    <property type="match status" value="1"/>
</dbReference>
<dbReference type="GO" id="GO:1990904">
    <property type="term" value="C:ribonucleoprotein complex"/>
    <property type="evidence" value="ECO:0007669"/>
    <property type="project" value="UniProtKB-KW"/>
</dbReference>
<dbReference type="Pfam" id="PF00252">
    <property type="entry name" value="Ribosomal_L16"/>
    <property type="match status" value="1"/>
</dbReference>
<proteinExistence type="inferred from homology"/>
<dbReference type="InterPro" id="IPR036920">
    <property type="entry name" value="Ribosomal_uL16_sf"/>
</dbReference>
<dbReference type="Ensembl" id="ENSCRFT00000005590.1">
    <property type="protein sequence ID" value="ENSCRFP00000005384.1"/>
    <property type="gene ID" value="ENSCRFG00000004338.1"/>
</dbReference>
<dbReference type="AlphaFoldDB" id="A0A8C3P600"/>
<evidence type="ECO:0000313" key="5">
    <source>
        <dbReference type="Ensembl" id="ENSCRFP00000005384.1"/>
    </source>
</evidence>
<dbReference type="InterPro" id="IPR016180">
    <property type="entry name" value="Ribosomal_uL16_dom"/>
</dbReference>
<name>A0A8C3P600_9PASS</name>
<dbReference type="GO" id="GO:0006412">
    <property type="term" value="P:translation"/>
    <property type="evidence" value="ECO:0007669"/>
    <property type="project" value="InterPro"/>
</dbReference>
<dbReference type="GO" id="GO:0003735">
    <property type="term" value="F:structural constituent of ribosome"/>
    <property type="evidence" value="ECO:0007669"/>
    <property type="project" value="InterPro"/>
</dbReference>
<dbReference type="PANTHER" id="PTHR11726">
    <property type="entry name" value="60S RIBOSOMAL PROTEIN L10"/>
    <property type="match status" value="1"/>
</dbReference>
<accession>A0A8C3P600</accession>
<dbReference type="Proteomes" id="UP000694396">
    <property type="component" value="Unplaced"/>
</dbReference>
<dbReference type="InterPro" id="IPR001197">
    <property type="entry name" value="Ribosomal_uL16_euk_arch"/>
</dbReference>
<keyword evidence="3" id="KW-0687">Ribonucleoprotein</keyword>
<keyword evidence="6" id="KW-1185">Reference proteome</keyword>
<evidence type="ECO:0000313" key="6">
    <source>
        <dbReference type="Proteomes" id="UP000694396"/>
    </source>
</evidence>
<dbReference type="Gene3D" id="3.90.1170.10">
    <property type="entry name" value="Ribosomal protein L10e/L16"/>
    <property type="match status" value="1"/>
</dbReference>
<dbReference type="SUPFAM" id="SSF54686">
    <property type="entry name" value="Ribosomal protein L16p/L10e"/>
    <property type="match status" value="1"/>
</dbReference>
<reference evidence="5" key="2">
    <citation type="submission" date="2025-09" db="UniProtKB">
        <authorList>
            <consortium name="Ensembl"/>
        </authorList>
    </citation>
    <scope>IDENTIFICATION</scope>
</reference>
<dbReference type="GO" id="GO:0005840">
    <property type="term" value="C:ribosome"/>
    <property type="evidence" value="ECO:0007669"/>
    <property type="project" value="UniProtKB-KW"/>
</dbReference>
<feature type="region of interest" description="Disordered" evidence="4">
    <location>
        <begin position="24"/>
        <end position="47"/>
    </location>
</feature>
<organism evidence="5 6">
    <name type="scientific">Cyanoderma ruficeps</name>
    <name type="common">rufous-capped babbler</name>
    <dbReference type="NCBI Taxonomy" id="181631"/>
    <lineage>
        <taxon>Eukaryota</taxon>
        <taxon>Metazoa</taxon>
        <taxon>Chordata</taxon>
        <taxon>Craniata</taxon>
        <taxon>Vertebrata</taxon>
        <taxon>Euteleostomi</taxon>
        <taxon>Archelosauria</taxon>
        <taxon>Archosauria</taxon>
        <taxon>Dinosauria</taxon>
        <taxon>Saurischia</taxon>
        <taxon>Theropoda</taxon>
        <taxon>Coelurosauria</taxon>
        <taxon>Aves</taxon>
        <taxon>Neognathae</taxon>
        <taxon>Neoaves</taxon>
        <taxon>Telluraves</taxon>
        <taxon>Australaves</taxon>
        <taxon>Passeriformes</taxon>
        <taxon>Sylvioidea</taxon>
        <taxon>Timaliidae</taxon>
        <taxon>Cyanoderma</taxon>
    </lineage>
</organism>
<evidence type="ECO:0000256" key="1">
    <source>
        <dbReference type="ARBA" id="ARBA00008931"/>
    </source>
</evidence>
<reference evidence="5" key="1">
    <citation type="submission" date="2025-08" db="UniProtKB">
        <authorList>
            <consortium name="Ensembl"/>
        </authorList>
    </citation>
    <scope>IDENTIFICATION</scope>
</reference>
<dbReference type="InterPro" id="IPR047873">
    <property type="entry name" value="Ribosomal_uL16"/>
</dbReference>
<evidence type="ECO:0000256" key="4">
    <source>
        <dbReference type="SAM" id="MobiDB-lite"/>
    </source>
</evidence>